<feature type="domain" description="ELMO" evidence="1">
    <location>
        <begin position="141"/>
        <end position="295"/>
    </location>
</feature>
<dbReference type="PROSITE" id="PS51335">
    <property type="entry name" value="ELMO"/>
    <property type="match status" value="1"/>
</dbReference>
<gene>
    <name evidence="2" type="primary">ELMOD3</name>
    <name evidence="2" type="ORF">CDAR_268181</name>
</gene>
<organism evidence="2 3">
    <name type="scientific">Caerostris darwini</name>
    <dbReference type="NCBI Taxonomy" id="1538125"/>
    <lineage>
        <taxon>Eukaryota</taxon>
        <taxon>Metazoa</taxon>
        <taxon>Ecdysozoa</taxon>
        <taxon>Arthropoda</taxon>
        <taxon>Chelicerata</taxon>
        <taxon>Arachnida</taxon>
        <taxon>Araneae</taxon>
        <taxon>Araneomorphae</taxon>
        <taxon>Entelegynae</taxon>
        <taxon>Araneoidea</taxon>
        <taxon>Araneidae</taxon>
        <taxon>Caerostris</taxon>
    </lineage>
</organism>
<dbReference type="InterPro" id="IPR050868">
    <property type="entry name" value="ELMO_domain-containing"/>
</dbReference>
<name>A0AAV4TRD1_9ARAC</name>
<dbReference type="PANTHER" id="PTHR12771">
    <property type="entry name" value="ENGULFMENT AND CELL MOTILITY"/>
    <property type="match status" value="1"/>
</dbReference>
<evidence type="ECO:0000313" key="2">
    <source>
        <dbReference type="EMBL" id="GIY47872.1"/>
    </source>
</evidence>
<dbReference type="EMBL" id="BPLQ01010026">
    <property type="protein sequence ID" value="GIY47872.1"/>
    <property type="molecule type" value="Genomic_DNA"/>
</dbReference>
<dbReference type="Pfam" id="PF04727">
    <property type="entry name" value="ELMO_CED12"/>
    <property type="match status" value="1"/>
</dbReference>
<comment type="caution">
    <text evidence="2">The sequence shown here is derived from an EMBL/GenBank/DDBJ whole genome shotgun (WGS) entry which is preliminary data.</text>
</comment>
<protein>
    <submittedName>
        <fullName evidence="2">ELMO domain-containing protein 3</fullName>
    </submittedName>
</protein>
<dbReference type="AlphaFoldDB" id="A0AAV4TRD1"/>
<keyword evidence="3" id="KW-1185">Reference proteome</keyword>
<dbReference type="Proteomes" id="UP001054837">
    <property type="component" value="Unassembled WGS sequence"/>
</dbReference>
<evidence type="ECO:0000313" key="3">
    <source>
        <dbReference type="Proteomes" id="UP001054837"/>
    </source>
</evidence>
<sequence>MQLDAIDEVDECGDFPDEKLILSDVKKPAIFKHKATVDVFQAKQEIEIAREEWDQLGTDNYANPVAQIQTPLISCSEVVNYFRQKDMNQYLKCIKPVKQRKGFEVLKHWLTGPPKLNRNLIAERDLFFAIALCPFDTSDEIHIRVLQTLYKTLTDTDKDCPRYGKHWEELGFQGVDPGTDLRGVGFLGLIHLLSLILNPTTADLAKEISLLSKHERQNFPFCTMGINITRIVVETMREEALNRECNKTMDIFEVTNSFYAGIFLRLFIIWREQKKTIMDSGYVIKDLTNTAKKNSSVIFKELFLYAKA</sequence>
<dbReference type="InterPro" id="IPR006816">
    <property type="entry name" value="ELMO_dom"/>
</dbReference>
<proteinExistence type="predicted"/>
<reference evidence="2 3" key="1">
    <citation type="submission" date="2021-06" db="EMBL/GenBank/DDBJ databases">
        <title>Caerostris darwini draft genome.</title>
        <authorList>
            <person name="Kono N."/>
            <person name="Arakawa K."/>
        </authorList>
    </citation>
    <scope>NUCLEOTIDE SEQUENCE [LARGE SCALE GENOMIC DNA]</scope>
</reference>
<dbReference type="PANTHER" id="PTHR12771:SF2">
    <property type="entry name" value="ELMO DOMAIN-CONTAINING PROTEIN 3"/>
    <property type="match status" value="1"/>
</dbReference>
<accession>A0AAV4TRD1</accession>
<evidence type="ECO:0000259" key="1">
    <source>
        <dbReference type="PROSITE" id="PS51335"/>
    </source>
</evidence>